<dbReference type="PANTHER" id="PTHR42796">
    <property type="entry name" value="FUMARYLACETOACETATE HYDROLASE DOMAIN-CONTAINING PROTEIN 2A-RELATED"/>
    <property type="match status" value="1"/>
</dbReference>
<dbReference type="Pfam" id="PF10370">
    <property type="entry name" value="Rv2993c-like_N"/>
    <property type="match status" value="1"/>
</dbReference>
<keyword evidence="3" id="KW-0479">Metal-binding</keyword>
<comment type="caution">
    <text evidence="6">The sequence shown here is derived from an EMBL/GenBank/DDBJ whole genome shotgun (WGS) entry which is preliminary data.</text>
</comment>
<dbReference type="OrthoDB" id="9805307at2"/>
<comment type="similarity">
    <text evidence="2">Belongs to the FAH family.</text>
</comment>
<feature type="domain" description="Fumarylacetoacetase-like C-terminal" evidence="4">
    <location>
        <begin position="59"/>
        <end position="259"/>
    </location>
</feature>
<protein>
    <submittedName>
        <fullName evidence="6">2-keto-4-pentenoate hydratase</fullName>
    </submittedName>
</protein>
<evidence type="ECO:0000256" key="3">
    <source>
        <dbReference type="ARBA" id="ARBA00022723"/>
    </source>
</evidence>
<gene>
    <name evidence="6" type="ORF">CEY11_19235</name>
</gene>
<dbReference type="EMBL" id="NJIH01000011">
    <property type="protein sequence ID" value="OWT56166.1"/>
    <property type="molecule type" value="Genomic_DNA"/>
</dbReference>
<dbReference type="GO" id="GO:0044281">
    <property type="term" value="P:small molecule metabolic process"/>
    <property type="evidence" value="ECO:0007669"/>
    <property type="project" value="UniProtKB-ARBA"/>
</dbReference>
<dbReference type="RefSeq" id="WP_088605044.1">
    <property type="nucleotide sequence ID" value="NZ_NJIH01000011.1"/>
</dbReference>
<evidence type="ECO:0000256" key="1">
    <source>
        <dbReference type="ARBA" id="ARBA00001946"/>
    </source>
</evidence>
<comment type="cofactor">
    <cofactor evidence="1">
        <name>Mg(2+)</name>
        <dbReference type="ChEBI" id="CHEBI:18420"/>
    </cofactor>
</comment>
<evidence type="ECO:0000313" key="6">
    <source>
        <dbReference type="EMBL" id="OWT56166.1"/>
    </source>
</evidence>
<dbReference type="GO" id="GO:0003824">
    <property type="term" value="F:catalytic activity"/>
    <property type="evidence" value="ECO:0007669"/>
    <property type="project" value="InterPro"/>
</dbReference>
<dbReference type="InterPro" id="IPR036663">
    <property type="entry name" value="Fumarylacetoacetase_C_sf"/>
</dbReference>
<proteinExistence type="inferred from homology"/>
<feature type="domain" description="Rv2993c-like N-terminal" evidence="5">
    <location>
        <begin position="1"/>
        <end position="52"/>
    </location>
</feature>
<dbReference type="Gene3D" id="2.30.30.370">
    <property type="entry name" value="FAH"/>
    <property type="match status" value="1"/>
</dbReference>
<dbReference type="InterPro" id="IPR011234">
    <property type="entry name" value="Fumarylacetoacetase-like_C"/>
</dbReference>
<keyword evidence="7" id="KW-1185">Reference proteome</keyword>
<evidence type="ECO:0000313" key="7">
    <source>
        <dbReference type="Proteomes" id="UP000214603"/>
    </source>
</evidence>
<dbReference type="InterPro" id="IPR051121">
    <property type="entry name" value="FAH"/>
</dbReference>
<dbReference type="Proteomes" id="UP000214603">
    <property type="component" value="Unassembled WGS sequence"/>
</dbReference>
<dbReference type="AlphaFoldDB" id="A0A225M4W6"/>
<dbReference type="PANTHER" id="PTHR42796:SF4">
    <property type="entry name" value="FUMARYLACETOACETATE HYDROLASE DOMAIN-CONTAINING PROTEIN 2A"/>
    <property type="match status" value="1"/>
</dbReference>
<evidence type="ECO:0000259" key="4">
    <source>
        <dbReference type="Pfam" id="PF01557"/>
    </source>
</evidence>
<dbReference type="GO" id="GO:0046872">
    <property type="term" value="F:metal ion binding"/>
    <property type="evidence" value="ECO:0007669"/>
    <property type="project" value="UniProtKB-KW"/>
</dbReference>
<evidence type="ECO:0000256" key="2">
    <source>
        <dbReference type="ARBA" id="ARBA00010211"/>
    </source>
</evidence>
<name>A0A225M4W6_9BURK</name>
<dbReference type="Pfam" id="PF01557">
    <property type="entry name" value="FAA_hydrolase"/>
    <property type="match status" value="1"/>
</dbReference>
<sequence length="261" mass="29346">MRWINFSLPGSGRQAYGTLDENDQVREIRGIPWAEHEFTGQRHGLSDVKIEVPVVPPTFYAAGLNYITHIREQEALAGRKVNVPPQADIGYRAVNALVAHEENVVIPEDATHIEYEGELVVVIGKKARNLSEAEAMQCVFGYTIGNDVSERVWQRADRTFWRAKNSDTFKPMGPWMETEFDLARAQTRVSVNGEVKSHFDTGDMLFNIPTFLSRMSRNLTLYPGDIVWMGTDGHSPKLDHGDTVEVDISGLGTLRNTFVRA</sequence>
<accession>A0A225M4W6</accession>
<reference evidence="7" key="1">
    <citation type="submission" date="2017-06" db="EMBL/GenBank/DDBJ databases">
        <title>Herbaspirillum phytohormonus sp. nov., isolated from the root nodule of Robinia pseudoacacia in lead-zinc mine.</title>
        <authorList>
            <person name="Fan M."/>
            <person name="Lin Y."/>
        </authorList>
    </citation>
    <scope>NUCLEOTIDE SEQUENCE [LARGE SCALE GENOMIC DNA]</scope>
    <source>
        <strain evidence="7">SC-089</strain>
    </source>
</reference>
<dbReference type="InterPro" id="IPR018833">
    <property type="entry name" value="Rv2993c-like_N"/>
</dbReference>
<dbReference type="SUPFAM" id="SSF56529">
    <property type="entry name" value="FAH"/>
    <property type="match status" value="1"/>
</dbReference>
<dbReference type="Gene3D" id="3.90.850.10">
    <property type="entry name" value="Fumarylacetoacetase-like, C-terminal domain"/>
    <property type="match status" value="1"/>
</dbReference>
<organism evidence="6 7">
    <name type="scientific">Candidimonas nitroreducens</name>
    <dbReference type="NCBI Taxonomy" id="683354"/>
    <lineage>
        <taxon>Bacteria</taxon>
        <taxon>Pseudomonadati</taxon>
        <taxon>Pseudomonadota</taxon>
        <taxon>Betaproteobacteria</taxon>
        <taxon>Burkholderiales</taxon>
        <taxon>Alcaligenaceae</taxon>
        <taxon>Candidimonas</taxon>
    </lineage>
</organism>
<evidence type="ECO:0000259" key="5">
    <source>
        <dbReference type="Pfam" id="PF10370"/>
    </source>
</evidence>